<dbReference type="AlphaFoldDB" id="J1HZN8"/>
<accession>J1HZN8</accession>
<dbReference type="HOGENOM" id="CLU_153801_0_0_10"/>
<evidence type="ECO:0000313" key="2">
    <source>
        <dbReference type="EMBL" id="EJF51850.1"/>
    </source>
</evidence>
<feature type="domain" description="DUF7793" evidence="1">
    <location>
        <begin position="19"/>
        <end position="122"/>
    </location>
</feature>
<reference evidence="3" key="1">
    <citation type="journal article" date="2012" name="Stand. Genomic Sci.">
        <title>Permanent draft genome sequence of the gliding predator Saprospira grandis strain Sa g1 (= HR1).</title>
        <authorList>
            <person name="Mavromatis K."/>
            <person name="Chertkov O."/>
            <person name="Lapidus A."/>
            <person name="Nolan M."/>
            <person name="Lucas S."/>
            <person name="Tice H."/>
            <person name="Del Rio T.G."/>
            <person name="Cheng J.F."/>
            <person name="Han C."/>
            <person name="Tapia R."/>
            <person name="Bruce D."/>
            <person name="Goodwin L.A."/>
            <person name="Pitluck S."/>
            <person name="Huntemann M."/>
            <person name="Liolios K."/>
            <person name="Pagani I."/>
            <person name="Ivanova N."/>
            <person name="Mikhailova N."/>
            <person name="Pati A."/>
            <person name="Chen A."/>
            <person name="Palaniappan K."/>
            <person name="Land M."/>
            <person name="Brambilla E.M."/>
            <person name="Rohde M."/>
            <person name="Spring S."/>
            <person name="Goker M."/>
            <person name="Detter J.C."/>
            <person name="Bristow J."/>
            <person name="Eisen J.A."/>
            <person name="Markowitz V."/>
            <person name="Hugenholtz P."/>
            <person name="Kyrpides N.C."/>
            <person name="Klenk H.P."/>
            <person name="Woyke T."/>
        </authorList>
    </citation>
    <scope>NUCLEOTIDE SEQUENCE [LARGE SCALE GENOMIC DNA]</scope>
    <source>
        <strain evidence="3">DSM 2844</strain>
    </source>
</reference>
<dbReference type="Pfam" id="PF25056">
    <property type="entry name" value="DUF7793"/>
    <property type="match status" value="1"/>
</dbReference>
<name>J1HZN8_9BACT</name>
<dbReference type="InterPro" id="IPR056695">
    <property type="entry name" value="DUF7793"/>
</dbReference>
<dbReference type="RefSeq" id="WP_002656347.1">
    <property type="nucleotide sequence ID" value="NZ_JH719942.1"/>
</dbReference>
<protein>
    <recommendedName>
        <fullName evidence="1">DUF7793 domain-containing protein</fullName>
    </recommendedName>
</protein>
<dbReference type="EMBL" id="JH719942">
    <property type="protein sequence ID" value="EJF51850.1"/>
    <property type="molecule type" value="Genomic_DNA"/>
</dbReference>
<dbReference type="OrthoDB" id="957652at2"/>
<dbReference type="Proteomes" id="UP000005113">
    <property type="component" value="Unassembled WGS sequence"/>
</dbReference>
<evidence type="ECO:0000259" key="1">
    <source>
        <dbReference type="Pfam" id="PF25056"/>
    </source>
</evidence>
<dbReference type="Gene3D" id="3.40.970.30">
    <property type="entry name" value="yp_829618.1 like domains"/>
    <property type="match status" value="1"/>
</dbReference>
<gene>
    <name evidence="2" type="ORF">SapgrDRAFT_0091</name>
</gene>
<sequence>MKEQQEIITPIARAWPIAPGIVKVVYDEVVLEPADVHAHIEQMRQEFGEGLWLLSDLRQMKKTNQEVRQALSSGKIVAVGAAVMMGNGLSKIIGNLFLKFSKPNITTRIFTDEEKAVEWLKEQVKYFKV</sequence>
<proteinExistence type="predicted"/>
<organism evidence="2 3">
    <name type="scientific">Saprospira grandis DSM 2844</name>
    <dbReference type="NCBI Taxonomy" id="694433"/>
    <lineage>
        <taxon>Bacteria</taxon>
        <taxon>Pseudomonadati</taxon>
        <taxon>Bacteroidota</taxon>
        <taxon>Saprospiria</taxon>
        <taxon>Saprospirales</taxon>
        <taxon>Saprospiraceae</taxon>
        <taxon>Saprospira</taxon>
    </lineage>
</organism>
<evidence type="ECO:0000313" key="3">
    <source>
        <dbReference type="Proteomes" id="UP000005113"/>
    </source>
</evidence>